<name>A0A563DSH4_9MICO</name>
<reference evidence="2 3" key="2">
    <citation type="submission" date="2019-08" db="EMBL/GenBank/DDBJ databases">
        <title>Jejuicoccus antrihumi gen. nov., sp. nov., a new member of the family Dermacoccaceae isolated from a cave.</title>
        <authorList>
            <person name="Schumann P."/>
            <person name="Kim I.S."/>
        </authorList>
    </citation>
    <scope>NUCLEOTIDE SEQUENCE [LARGE SCALE GENOMIC DNA]</scope>
    <source>
        <strain evidence="2 3">C5-26</strain>
    </source>
</reference>
<evidence type="ECO:0000313" key="3">
    <source>
        <dbReference type="Proteomes" id="UP000320244"/>
    </source>
</evidence>
<dbReference type="EMBL" id="VCQV01000048">
    <property type="protein sequence ID" value="TWP33126.1"/>
    <property type="molecule type" value="Genomic_DNA"/>
</dbReference>
<feature type="region of interest" description="Disordered" evidence="1">
    <location>
        <begin position="534"/>
        <end position="556"/>
    </location>
</feature>
<dbReference type="Proteomes" id="UP000320244">
    <property type="component" value="Unassembled WGS sequence"/>
</dbReference>
<organism evidence="2 3">
    <name type="scientific">Leekyejoonella antrihumi</name>
    <dbReference type="NCBI Taxonomy" id="1660198"/>
    <lineage>
        <taxon>Bacteria</taxon>
        <taxon>Bacillati</taxon>
        <taxon>Actinomycetota</taxon>
        <taxon>Actinomycetes</taxon>
        <taxon>Micrococcales</taxon>
        <taxon>Dermacoccaceae</taxon>
        <taxon>Leekyejoonella</taxon>
    </lineage>
</organism>
<dbReference type="AlphaFoldDB" id="A0A563DSH4"/>
<evidence type="ECO:0000313" key="2">
    <source>
        <dbReference type="EMBL" id="TWP33126.1"/>
    </source>
</evidence>
<gene>
    <name evidence="2" type="ORF">FGL98_22270</name>
</gene>
<keyword evidence="3" id="KW-1185">Reference proteome</keyword>
<sequence>MTEQWNDLMFRHNFDDTGKYPTAGTLSSSPDVIPLGDTPVSDPNTLIGDDAWKRDYGNSTNASESNYIYLRGMNPSTTDRSGQVSLYYSPASLLLWPTDPLDPKKGWAKNPLRTSGGDKSITVTAAANNGRFVTSQGFNWIPEPIYNDHYCVVARLVTDDNPNPLPTLGNLTDFAAYISQHPNMAWRNVVTINPSNPVTSTVVNYSQGTEGGGVYVILRCENVPDGSKVAFNCGTPGPDPMISIGPTTVANTVDSKGIPRFNLTLLTTIPANWASDVTYTWYSEGRNPAPDMKIWLDAVMPVASDHPLLGQYARPLTQFGIAQEHLGVGPTKGIMLGSQLMKTLPVAVNQSARYYGSSRRLIVPATAPSVLFSGVSWGQHTASIFGSQSTNYDIGVVRETNAKGVQSDVVTVSELATDPAPAPEQADVTVDAVLETGPFTGSVLATLTATNIPNGAEIWFKNLDGSVTIATPPTTISKQPAFTVSTIVDAVPAEYTTTIRCSLRLNGRTLPADYELKFTVLALSEEEIEARRAALAADPTAKPTPGKELGAVKLRP</sequence>
<evidence type="ECO:0000256" key="1">
    <source>
        <dbReference type="SAM" id="MobiDB-lite"/>
    </source>
</evidence>
<protein>
    <submittedName>
        <fullName evidence="2">Uncharacterized protein</fullName>
    </submittedName>
</protein>
<accession>A0A563DSH4</accession>
<comment type="caution">
    <text evidence="2">The sequence shown here is derived from an EMBL/GenBank/DDBJ whole genome shotgun (WGS) entry which is preliminary data.</text>
</comment>
<dbReference type="OrthoDB" id="9790784at2"/>
<proteinExistence type="predicted"/>
<reference evidence="2 3" key="1">
    <citation type="submission" date="2019-05" db="EMBL/GenBank/DDBJ databases">
        <authorList>
            <person name="Lee S.D."/>
        </authorList>
    </citation>
    <scope>NUCLEOTIDE SEQUENCE [LARGE SCALE GENOMIC DNA]</scope>
    <source>
        <strain evidence="2 3">C5-26</strain>
    </source>
</reference>
<dbReference type="RefSeq" id="WP_146320650.1">
    <property type="nucleotide sequence ID" value="NZ_VCQV01000048.1"/>
</dbReference>